<gene>
    <name evidence="6" type="ORF">HZB08_02875</name>
</gene>
<evidence type="ECO:0000256" key="1">
    <source>
        <dbReference type="ARBA" id="ARBA00001966"/>
    </source>
</evidence>
<dbReference type="GO" id="GO:0019288">
    <property type="term" value="P:isopentenyl diphosphate biosynthetic process, methylerythritol 4-phosphate pathway"/>
    <property type="evidence" value="ECO:0007669"/>
    <property type="project" value="InterPro"/>
</dbReference>
<keyword evidence="4" id="KW-0408">Iron</keyword>
<evidence type="ECO:0000313" key="6">
    <source>
        <dbReference type="EMBL" id="MBI5078945.1"/>
    </source>
</evidence>
<organism evidence="6 7">
    <name type="scientific">Candidatus Saganbacteria bacterium</name>
    <dbReference type="NCBI Taxonomy" id="2575572"/>
    <lineage>
        <taxon>Bacteria</taxon>
        <taxon>Bacillati</taxon>
        <taxon>Saganbacteria</taxon>
    </lineage>
</organism>
<evidence type="ECO:0008006" key="8">
    <source>
        <dbReference type="Google" id="ProtNLM"/>
    </source>
</evidence>
<dbReference type="Pfam" id="PF02401">
    <property type="entry name" value="LYTB"/>
    <property type="match status" value="1"/>
</dbReference>
<dbReference type="GO" id="GO:0046872">
    <property type="term" value="F:metal ion binding"/>
    <property type="evidence" value="ECO:0007669"/>
    <property type="project" value="UniProtKB-KW"/>
</dbReference>
<evidence type="ECO:0000256" key="3">
    <source>
        <dbReference type="ARBA" id="ARBA00022723"/>
    </source>
</evidence>
<proteinExistence type="predicted"/>
<reference evidence="6" key="1">
    <citation type="submission" date="2020-07" db="EMBL/GenBank/DDBJ databases">
        <title>Huge and variable diversity of episymbiotic CPR bacteria and DPANN archaea in groundwater ecosystems.</title>
        <authorList>
            <person name="He C.Y."/>
            <person name="Keren R."/>
            <person name="Whittaker M."/>
            <person name="Farag I.F."/>
            <person name="Doudna J."/>
            <person name="Cate J.H.D."/>
            <person name="Banfield J.F."/>
        </authorList>
    </citation>
    <scope>NUCLEOTIDE SEQUENCE</scope>
    <source>
        <strain evidence="6">NC_groundwater_1860_Pr3_B-0.1um_51_7</strain>
    </source>
</reference>
<dbReference type="InterPro" id="IPR003451">
    <property type="entry name" value="LytB/IspH"/>
</dbReference>
<sequence length="152" mass="16524">MESPENIKDLEPLLFFQPGVGAIAQTTQSEENFEAAVKALQLKFNDLAAHKTICGATTKRQSAAVELARKVDLMLIIGDRMSANTKRLTELCAKTGTETHQIQTVEELNPNWLMEKEKIGITAGASTPEWIIAEVIKALPPAPSAPARNSRG</sequence>
<dbReference type="PANTHER" id="PTHR30426:SF0">
    <property type="entry name" value="4-HYDROXY-3-METHYLBUT-2-ENYL DIPHOSPHATE REDUCTASE"/>
    <property type="match status" value="1"/>
</dbReference>
<dbReference type="Gene3D" id="3.40.1010.20">
    <property type="entry name" value="4-hydroxy-3-methylbut-2-enyl diphosphate reductase, catalytic domain"/>
    <property type="match status" value="1"/>
</dbReference>
<keyword evidence="2" id="KW-0004">4Fe-4S</keyword>
<dbReference type="Proteomes" id="UP000808761">
    <property type="component" value="Unassembled WGS sequence"/>
</dbReference>
<evidence type="ECO:0000256" key="5">
    <source>
        <dbReference type="ARBA" id="ARBA00023014"/>
    </source>
</evidence>
<keyword evidence="5" id="KW-0411">Iron-sulfur</keyword>
<comment type="caution">
    <text evidence="6">The sequence shown here is derived from an EMBL/GenBank/DDBJ whole genome shotgun (WGS) entry which is preliminary data.</text>
</comment>
<dbReference type="PANTHER" id="PTHR30426">
    <property type="entry name" value="4-HYDROXY-3-METHYLBUT-2-ENYL DIPHOSPHATE REDUCTASE"/>
    <property type="match status" value="1"/>
</dbReference>
<evidence type="ECO:0000313" key="7">
    <source>
        <dbReference type="Proteomes" id="UP000808761"/>
    </source>
</evidence>
<dbReference type="GO" id="GO:0051539">
    <property type="term" value="F:4 iron, 4 sulfur cluster binding"/>
    <property type="evidence" value="ECO:0007669"/>
    <property type="project" value="UniProtKB-KW"/>
</dbReference>
<name>A0A9D6UNM4_UNCSA</name>
<evidence type="ECO:0000256" key="2">
    <source>
        <dbReference type="ARBA" id="ARBA00022485"/>
    </source>
</evidence>
<comment type="cofactor">
    <cofactor evidence="1">
        <name>[4Fe-4S] cluster</name>
        <dbReference type="ChEBI" id="CHEBI:49883"/>
    </cofactor>
</comment>
<dbReference type="GO" id="GO:0050992">
    <property type="term" value="P:dimethylallyl diphosphate biosynthetic process"/>
    <property type="evidence" value="ECO:0007669"/>
    <property type="project" value="InterPro"/>
</dbReference>
<dbReference type="AlphaFoldDB" id="A0A9D6UNM4"/>
<keyword evidence="3" id="KW-0479">Metal-binding</keyword>
<dbReference type="GO" id="GO:0051745">
    <property type="term" value="F:4-hydroxy-3-methylbut-2-enyl diphosphate reductase activity"/>
    <property type="evidence" value="ECO:0007669"/>
    <property type="project" value="InterPro"/>
</dbReference>
<accession>A0A9D6UNM4</accession>
<dbReference type="EMBL" id="JACRKR010000140">
    <property type="protein sequence ID" value="MBI5078945.1"/>
    <property type="molecule type" value="Genomic_DNA"/>
</dbReference>
<protein>
    <recommendedName>
        <fullName evidence="8">4-hydroxy-3-methylbut-2-enyl diphosphate reductase</fullName>
    </recommendedName>
</protein>
<evidence type="ECO:0000256" key="4">
    <source>
        <dbReference type="ARBA" id="ARBA00023004"/>
    </source>
</evidence>